<dbReference type="Proteomes" id="UP001158576">
    <property type="component" value="Chromosome 2"/>
</dbReference>
<dbReference type="PANTHER" id="PTHR45964:SF9">
    <property type="entry name" value="SULFOTRANSFERASE"/>
    <property type="match status" value="1"/>
</dbReference>
<comment type="similarity">
    <text evidence="1">Belongs to the WSCD family.</text>
</comment>
<dbReference type="InterPro" id="IPR027417">
    <property type="entry name" value="P-loop_NTPase"/>
</dbReference>
<dbReference type="PANTHER" id="PTHR45964">
    <property type="entry name" value="WSCD FAMILY MEMBER CG9164"/>
    <property type="match status" value="1"/>
</dbReference>
<keyword evidence="3" id="KW-1185">Reference proteome</keyword>
<dbReference type="SUPFAM" id="SSF52540">
    <property type="entry name" value="P-loop containing nucleoside triphosphate hydrolases"/>
    <property type="match status" value="1"/>
</dbReference>
<proteinExistence type="inferred from homology"/>
<dbReference type="EMBL" id="OU015567">
    <property type="protein sequence ID" value="CAG5109953.1"/>
    <property type="molecule type" value="Genomic_DNA"/>
</dbReference>
<accession>A0ABN7SX06</accession>
<protein>
    <submittedName>
        <fullName evidence="2">Oidioi.mRNA.OKI2018_I69.chr2.g4419.t1.cds</fullName>
    </submittedName>
</protein>
<evidence type="ECO:0000313" key="2">
    <source>
        <dbReference type="EMBL" id="CAG5109953.1"/>
    </source>
</evidence>
<sequence length="302" mass="35108">MKLFTIFFSAFLAENCRENVRLGYDGEFPLIPLASTQGSGNTWTRQLLEAATGIYTGSIYNETRVITEDGFVGEAAKMLSGRTIGNKNHGKSFLSFAYGAILIIRNPYDVFKAEFNRKNSREYDRNGGHTGLAKEHLFLSEKWDIFVQVMIRRWLGINEAYIREGQIESEIPIQIVYFEDLKENAAKEMEKVLYFLEQNIGFRPDDAEKRLDCIRNSEAEFEKFKRPKQELDFEIWNATKIEAVDAAIYQLSQAIEEAGLPPMPNYYKSEKFLNFNAEDFEGVEIRQDRDRVRRLYNKYRSL</sequence>
<dbReference type="Gene3D" id="3.40.50.300">
    <property type="entry name" value="P-loop containing nucleotide triphosphate hydrolases"/>
    <property type="match status" value="1"/>
</dbReference>
<name>A0ABN7SX06_OIKDI</name>
<evidence type="ECO:0000256" key="1">
    <source>
        <dbReference type="ARBA" id="ARBA00010236"/>
    </source>
</evidence>
<evidence type="ECO:0000313" key="3">
    <source>
        <dbReference type="Proteomes" id="UP001158576"/>
    </source>
</evidence>
<dbReference type="InterPro" id="IPR051589">
    <property type="entry name" value="Sialate-O-sulfotransferase"/>
</dbReference>
<gene>
    <name evidence="2" type="ORF">OKIOD_LOCUS13184</name>
</gene>
<reference evidence="2 3" key="1">
    <citation type="submission" date="2021-04" db="EMBL/GenBank/DDBJ databases">
        <authorList>
            <person name="Bliznina A."/>
        </authorList>
    </citation>
    <scope>NUCLEOTIDE SEQUENCE [LARGE SCALE GENOMIC DNA]</scope>
</reference>
<organism evidence="2 3">
    <name type="scientific">Oikopleura dioica</name>
    <name type="common">Tunicate</name>
    <dbReference type="NCBI Taxonomy" id="34765"/>
    <lineage>
        <taxon>Eukaryota</taxon>
        <taxon>Metazoa</taxon>
        <taxon>Chordata</taxon>
        <taxon>Tunicata</taxon>
        <taxon>Appendicularia</taxon>
        <taxon>Copelata</taxon>
        <taxon>Oikopleuridae</taxon>
        <taxon>Oikopleura</taxon>
    </lineage>
</organism>